<dbReference type="Proteomes" id="UP000189835">
    <property type="component" value="Unassembled WGS sequence"/>
</dbReference>
<dbReference type="EMBL" id="MVGR01000005">
    <property type="protein sequence ID" value="OPF15568.1"/>
    <property type="molecule type" value="Genomic_DNA"/>
</dbReference>
<comment type="caution">
    <text evidence="2">The sequence shown here is derived from an EMBL/GenBank/DDBJ whole genome shotgun (WGS) entry which is preliminary data.</text>
</comment>
<protein>
    <submittedName>
        <fullName evidence="2">PEP-CTERM sorting domain-containing protein</fullName>
    </submittedName>
</protein>
<dbReference type="AlphaFoldDB" id="A0A1V4BNM2"/>
<feature type="chain" id="PRO_5011962897" evidence="1">
    <location>
        <begin position="25"/>
        <end position="177"/>
    </location>
</feature>
<reference evidence="2 3" key="1">
    <citation type="submission" date="2017-02" db="EMBL/GenBank/DDBJ databases">
        <title>Genome sequence of Microcystis aeruginosa KW.</title>
        <authorList>
            <person name="Oh H.-M."/>
            <person name="Ahn C.-Y."/>
            <person name="Jeong H."/>
            <person name="Srivastava A."/>
            <person name="Lee H.-G."/>
            <person name="Kang S.-R."/>
        </authorList>
    </citation>
    <scope>NUCLEOTIDE SEQUENCE [LARGE SCALE GENOMIC DNA]</scope>
    <source>
        <strain evidence="2 3">KW</strain>
    </source>
</reference>
<name>A0A1V4BNM2_MICAE</name>
<evidence type="ECO:0000313" key="2">
    <source>
        <dbReference type="EMBL" id="OPF15568.1"/>
    </source>
</evidence>
<proteinExistence type="predicted"/>
<feature type="signal peptide" evidence="1">
    <location>
        <begin position="1"/>
        <end position="24"/>
    </location>
</feature>
<sequence length="177" mass="18483">MKINRTNLLLAATTTLLVSNLSTAIPVQALTWTMNNGSLAGTNPITGSFTIDNENSANPSLTFSNIIIGPLNFTKADLVKISLANPIGSGIESIDWVNGSNSLSLVFNSPFLTTAGGTVTLNNFVSDFNGDIVSGSVTGASNPPTTVPEPNLSLGLIAFGTLLVVRSRFNWGLLKKS</sequence>
<keyword evidence="1" id="KW-0732">Signal</keyword>
<evidence type="ECO:0000313" key="3">
    <source>
        <dbReference type="Proteomes" id="UP000189835"/>
    </source>
</evidence>
<organism evidence="2 3">
    <name type="scientific">Microcystis aeruginosa KW</name>
    <dbReference type="NCBI Taxonomy" id="1960155"/>
    <lineage>
        <taxon>Bacteria</taxon>
        <taxon>Bacillati</taxon>
        <taxon>Cyanobacteriota</taxon>
        <taxon>Cyanophyceae</taxon>
        <taxon>Oscillatoriophycideae</taxon>
        <taxon>Chroococcales</taxon>
        <taxon>Microcystaceae</taxon>
        <taxon>Microcystis</taxon>
    </lineage>
</organism>
<evidence type="ECO:0000256" key="1">
    <source>
        <dbReference type="SAM" id="SignalP"/>
    </source>
</evidence>
<gene>
    <name evidence="2" type="ORF">B1L04_24125</name>
</gene>
<accession>A0A1V4BNM2</accession>
<dbReference type="RefSeq" id="WP_079209648.1">
    <property type="nucleotide sequence ID" value="NZ_MVGR01000005.1"/>
</dbReference>